<dbReference type="CDD" id="cd00192">
    <property type="entry name" value="PTKc"/>
    <property type="match status" value="1"/>
</dbReference>
<dbReference type="GO" id="GO:0005524">
    <property type="term" value="F:ATP binding"/>
    <property type="evidence" value="ECO:0007669"/>
    <property type="project" value="UniProtKB-KW"/>
</dbReference>
<sequence length="634" mass="71793">MVNEIEDLQCNELREVRSDAISSSSNCRSFITYRNSSENCQDIPHEDEDYLDGIIVIKCTRNDGIICLKSEMKFRCTSCEDDANGRGFCNCNCMAECEVSDEKETWDIISTVNITQQVISRISTNQPTSPTINEITDAPTANNTTIRNNSSPTPDLPLNTKQYLAYVLPIGGIFIILLIAVLIPIIVCLICRRVLSKGKDPELDTHSMDISQLYINPHISSTNESNYSTISEIEPNNTCNSLRNHSNQDTSNGITSNRLSENMYQEIRSSLISEATTPGEMIQNVLYNFGATNETDISNNFYHVLVAGEVIQPNIYDQIIEVNSLYSKDNTSNEQRDFHNYIEPPKNFPELKHMVDAYIHEIKAEDIEIGEEFASGQFGVVYRGKYSTGKGDIPVAIKTLKETVGTNKDTKMDFMREAAILTQFHHPYVLRLIGILTTQEPWMMVTELLKTELRQLLLQIRPTASSDKLNIQNLLLKFSQEIAAGMEHLADKKFIHRDLAARNVLVAKDLSVRVADFGMSRGIDCDNDYYTSSGGGRVPLRWTAPEALFYNKFSEKSDVWSFGMTLYEIWSLGDKPWEGCNNEEVIQALTNGDTLSQPVQCPDQIYQIMLETWKQDKDYRPSFSQLNRELNLPI</sequence>
<keyword evidence="3" id="KW-0418">Kinase</keyword>
<evidence type="ECO:0000259" key="8">
    <source>
        <dbReference type="PROSITE" id="PS50011"/>
    </source>
</evidence>
<keyword evidence="5" id="KW-0829">Tyrosine-protein kinase</keyword>
<evidence type="ECO:0000256" key="5">
    <source>
        <dbReference type="ARBA" id="ARBA00023137"/>
    </source>
</evidence>
<feature type="transmembrane region" description="Helical" evidence="7">
    <location>
        <begin position="163"/>
        <end position="191"/>
    </location>
</feature>
<gene>
    <name evidence="9" type="ORF">LOD99_432</name>
</gene>
<evidence type="ECO:0000256" key="6">
    <source>
        <dbReference type="SAM" id="MobiDB-lite"/>
    </source>
</evidence>
<dbReference type="GO" id="GO:0005886">
    <property type="term" value="C:plasma membrane"/>
    <property type="evidence" value="ECO:0007669"/>
    <property type="project" value="TreeGrafter"/>
</dbReference>
<feature type="region of interest" description="Disordered" evidence="6">
    <location>
        <begin position="129"/>
        <end position="153"/>
    </location>
</feature>
<dbReference type="PROSITE" id="PS00109">
    <property type="entry name" value="PROTEIN_KINASE_TYR"/>
    <property type="match status" value="1"/>
</dbReference>
<keyword evidence="7" id="KW-1133">Transmembrane helix</keyword>
<dbReference type="AlphaFoldDB" id="A0AAV7K8X0"/>
<keyword evidence="10" id="KW-1185">Reference proteome</keyword>
<name>A0AAV7K8X0_9METZ</name>
<protein>
    <recommendedName>
        <fullName evidence="8">Protein kinase domain-containing protein</fullName>
    </recommendedName>
</protein>
<comment type="caution">
    <text evidence="9">The sequence shown here is derived from an EMBL/GenBank/DDBJ whole genome shotgun (WGS) entry which is preliminary data.</text>
</comment>
<keyword evidence="7" id="KW-0472">Membrane</keyword>
<keyword evidence="1" id="KW-0808">Transferase</keyword>
<evidence type="ECO:0000313" key="9">
    <source>
        <dbReference type="EMBL" id="KAI6657688.1"/>
    </source>
</evidence>
<dbReference type="SMART" id="SM00219">
    <property type="entry name" value="TyrKc"/>
    <property type="match status" value="1"/>
</dbReference>
<dbReference type="GO" id="GO:0043235">
    <property type="term" value="C:receptor complex"/>
    <property type="evidence" value="ECO:0007669"/>
    <property type="project" value="TreeGrafter"/>
</dbReference>
<feature type="region of interest" description="Disordered" evidence="6">
    <location>
        <begin position="230"/>
        <end position="256"/>
    </location>
</feature>
<dbReference type="Gene3D" id="1.10.510.10">
    <property type="entry name" value="Transferase(Phosphotransferase) domain 1"/>
    <property type="match status" value="1"/>
</dbReference>
<proteinExistence type="predicted"/>
<keyword evidence="2" id="KW-0547">Nucleotide-binding</keyword>
<evidence type="ECO:0000256" key="2">
    <source>
        <dbReference type="ARBA" id="ARBA00022741"/>
    </source>
</evidence>
<evidence type="ECO:0000256" key="7">
    <source>
        <dbReference type="SAM" id="Phobius"/>
    </source>
</evidence>
<dbReference type="InterPro" id="IPR000719">
    <property type="entry name" value="Prot_kinase_dom"/>
</dbReference>
<dbReference type="InterPro" id="IPR008266">
    <property type="entry name" value="Tyr_kinase_AS"/>
</dbReference>
<keyword evidence="4" id="KW-0067">ATP-binding</keyword>
<dbReference type="InterPro" id="IPR020635">
    <property type="entry name" value="Tyr_kinase_cat_dom"/>
</dbReference>
<feature type="domain" description="Protein kinase" evidence="8">
    <location>
        <begin position="367"/>
        <end position="634"/>
    </location>
</feature>
<dbReference type="PRINTS" id="PR00109">
    <property type="entry name" value="TYRKINASE"/>
</dbReference>
<dbReference type="GO" id="GO:0007169">
    <property type="term" value="P:cell surface receptor protein tyrosine kinase signaling pathway"/>
    <property type="evidence" value="ECO:0007669"/>
    <property type="project" value="TreeGrafter"/>
</dbReference>
<organism evidence="9 10">
    <name type="scientific">Oopsacas minuta</name>
    <dbReference type="NCBI Taxonomy" id="111878"/>
    <lineage>
        <taxon>Eukaryota</taxon>
        <taxon>Metazoa</taxon>
        <taxon>Porifera</taxon>
        <taxon>Hexactinellida</taxon>
        <taxon>Hexasterophora</taxon>
        <taxon>Lyssacinosida</taxon>
        <taxon>Leucopsacidae</taxon>
        <taxon>Oopsacas</taxon>
    </lineage>
</organism>
<reference evidence="9 10" key="1">
    <citation type="journal article" date="2023" name="BMC Biol.">
        <title>The compact genome of the sponge Oopsacas minuta (Hexactinellida) is lacking key metazoan core genes.</title>
        <authorList>
            <person name="Santini S."/>
            <person name="Schenkelaars Q."/>
            <person name="Jourda C."/>
            <person name="Duchesne M."/>
            <person name="Belahbib H."/>
            <person name="Rocher C."/>
            <person name="Selva M."/>
            <person name="Riesgo A."/>
            <person name="Vervoort M."/>
            <person name="Leys S.P."/>
            <person name="Kodjabachian L."/>
            <person name="Le Bivic A."/>
            <person name="Borchiellini C."/>
            <person name="Claverie J.M."/>
            <person name="Renard E."/>
        </authorList>
    </citation>
    <scope>NUCLEOTIDE SEQUENCE [LARGE SCALE GENOMIC DNA]</scope>
    <source>
        <strain evidence="9">SPO-2</strain>
    </source>
</reference>
<dbReference type="PANTHER" id="PTHR24416:SF631">
    <property type="entry name" value="SERINE_THREONINE_TYROSINE KINASE 1"/>
    <property type="match status" value="1"/>
</dbReference>
<dbReference type="Proteomes" id="UP001165289">
    <property type="component" value="Unassembled WGS sequence"/>
</dbReference>
<evidence type="ECO:0000256" key="4">
    <source>
        <dbReference type="ARBA" id="ARBA00022840"/>
    </source>
</evidence>
<dbReference type="PANTHER" id="PTHR24416">
    <property type="entry name" value="TYROSINE-PROTEIN KINASE RECEPTOR"/>
    <property type="match status" value="1"/>
</dbReference>
<dbReference type="EMBL" id="JAKMXF010000111">
    <property type="protein sequence ID" value="KAI6657688.1"/>
    <property type="molecule type" value="Genomic_DNA"/>
</dbReference>
<dbReference type="Gene3D" id="3.30.200.20">
    <property type="entry name" value="Phosphorylase Kinase, domain 1"/>
    <property type="match status" value="1"/>
</dbReference>
<dbReference type="InterPro" id="IPR011009">
    <property type="entry name" value="Kinase-like_dom_sf"/>
</dbReference>
<dbReference type="SUPFAM" id="SSF56112">
    <property type="entry name" value="Protein kinase-like (PK-like)"/>
    <property type="match status" value="1"/>
</dbReference>
<evidence type="ECO:0000256" key="1">
    <source>
        <dbReference type="ARBA" id="ARBA00022679"/>
    </source>
</evidence>
<dbReference type="FunFam" id="1.10.510.10:FF:000554">
    <property type="entry name" value="Predicted protein"/>
    <property type="match status" value="1"/>
</dbReference>
<dbReference type="InterPro" id="IPR001245">
    <property type="entry name" value="Ser-Thr/Tyr_kinase_cat_dom"/>
</dbReference>
<evidence type="ECO:0000313" key="10">
    <source>
        <dbReference type="Proteomes" id="UP001165289"/>
    </source>
</evidence>
<accession>A0AAV7K8X0</accession>
<evidence type="ECO:0000256" key="3">
    <source>
        <dbReference type="ARBA" id="ARBA00022777"/>
    </source>
</evidence>
<dbReference type="PROSITE" id="PS50011">
    <property type="entry name" value="PROTEIN_KINASE_DOM"/>
    <property type="match status" value="1"/>
</dbReference>
<keyword evidence="7" id="KW-0812">Transmembrane</keyword>
<dbReference type="Pfam" id="PF07714">
    <property type="entry name" value="PK_Tyr_Ser-Thr"/>
    <property type="match status" value="1"/>
</dbReference>
<dbReference type="InterPro" id="IPR050122">
    <property type="entry name" value="RTK"/>
</dbReference>
<dbReference type="GO" id="GO:0004714">
    <property type="term" value="F:transmembrane receptor protein tyrosine kinase activity"/>
    <property type="evidence" value="ECO:0007669"/>
    <property type="project" value="TreeGrafter"/>
</dbReference>